<sequence>MTGDKDKVYVEHILESVSNIESFVSGKTYEEFLGDKLLQDGVVRELEIIGEAAKNISEEFKTSSPAIPWKYMTGMRDKLIHDYFSIDVNAVWKTAQEDLKPLKSTLENLIK</sequence>
<evidence type="ECO:0000256" key="3">
    <source>
        <dbReference type="ARBA" id="ARBA00022722"/>
    </source>
</evidence>
<evidence type="ECO:0000313" key="7">
    <source>
        <dbReference type="Proteomes" id="UP000177346"/>
    </source>
</evidence>
<evidence type="ECO:0008006" key="8">
    <source>
        <dbReference type="Google" id="ProtNLM"/>
    </source>
</evidence>
<comment type="caution">
    <text evidence="6">The sequence shown here is derived from an EMBL/GenBank/DDBJ whole genome shotgun (WGS) entry which is preliminary data.</text>
</comment>
<dbReference type="GO" id="GO:0016787">
    <property type="term" value="F:hydrolase activity"/>
    <property type="evidence" value="ECO:0007669"/>
    <property type="project" value="UniProtKB-KW"/>
</dbReference>
<evidence type="ECO:0000256" key="1">
    <source>
        <dbReference type="ARBA" id="ARBA00022553"/>
    </source>
</evidence>
<dbReference type="Proteomes" id="UP000177346">
    <property type="component" value="Unassembled WGS sequence"/>
</dbReference>
<evidence type="ECO:0000313" key="6">
    <source>
        <dbReference type="EMBL" id="OGF87613.1"/>
    </source>
</evidence>
<dbReference type="PANTHER" id="PTHR34139:SF1">
    <property type="entry name" value="RNASE MJ1380-RELATED"/>
    <property type="match status" value="1"/>
</dbReference>
<dbReference type="EMBL" id="MFIF01000003">
    <property type="protein sequence ID" value="OGF87613.1"/>
    <property type="molecule type" value="Genomic_DNA"/>
</dbReference>
<protein>
    <recommendedName>
        <fullName evidence="8">DUF86 domain-containing protein</fullName>
    </recommendedName>
</protein>
<name>A0A1F5XI57_9BACT</name>
<proteinExistence type="predicted"/>
<dbReference type="AlphaFoldDB" id="A0A1F5XI57"/>
<keyword evidence="1" id="KW-0597">Phosphoprotein</keyword>
<evidence type="ECO:0000256" key="4">
    <source>
        <dbReference type="ARBA" id="ARBA00022741"/>
    </source>
</evidence>
<gene>
    <name evidence="6" type="ORF">A3B19_02350</name>
</gene>
<dbReference type="GO" id="GO:0004540">
    <property type="term" value="F:RNA nuclease activity"/>
    <property type="evidence" value="ECO:0007669"/>
    <property type="project" value="InterPro"/>
</dbReference>
<reference evidence="6 7" key="1">
    <citation type="journal article" date="2016" name="Nat. Commun.">
        <title>Thousands of microbial genomes shed light on interconnected biogeochemical processes in an aquifer system.</title>
        <authorList>
            <person name="Anantharaman K."/>
            <person name="Brown C.T."/>
            <person name="Hug L.A."/>
            <person name="Sharon I."/>
            <person name="Castelle C.J."/>
            <person name="Probst A.J."/>
            <person name="Thomas B.C."/>
            <person name="Singh A."/>
            <person name="Wilkins M.J."/>
            <person name="Karaoz U."/>
            <person name="Brodie E.L."/>
            <person name="Williams K.H."/>
            <person name="Hubbard S.S."/>
            <person name="Banfield J.F."/>
        </authorList>
    </citation>
    <scope>NUCLEOTIDE SEQUENCE [LARGE SCALE GENOMIC DNA]</scope>
</reference>
<evidence type="ECO:0000256" key="2">
    <source>
        <dbReference type="ARBA" id="ARBA00022649"/>
    </source>
</evidence>
<keyword evidence="4" id="KW-0547">Nucleotide-binding</keyword>
<evidence type="ECO:0000256" key="5">
    <source>
        <dbReference type="ARBA" id="ARBA00022801"/>
    </source>
</evidence>
<accession>A0A1F5XI57</accession>
<organism evidence="6 7">
    <name type="scientific">Candidatus Giovannonibacteria bacterium RIFCSPLOWO2_01_FULL_46_32</name>
    <dbReference type="NCBI Taxonomy" id="1798353"/>
    <lineage>
        <taxon>Bacteria</taxon>
        <taxon>Candidatus Giovannoniibacteriota</taxon>
    </lineage>
</organism>
<dbReference type="GO" id="GO:0000166">
    <property type="term" value="F:nucleotide binding"/>
    <property type="evidence" value="ECO:0007669"/>
    <property type="project" value="UniProtKB-KW"/>
</dbReference>
<dbReference type="InterPro" id="IPR051813">
    <property type="entry name" value="HepT_RNase_toxin"/>
</dbReference>
<dbReference type="GO" id="GO:0110001">
    <property type="term" value="C:toxin-antitoxin complex"/>
    <property type="evidence" value="ECO:0007669"/>
    <property type="project" value="InterPro"/>
</dbReference>
<dbReference type="Pfam" id="PF01934">
    <property type="entry name" value="HepT-like"/>
    <property type="match status" value="1"/>
</dbReference>
<keyword evidence="3" id="KW-0540">Nuclease</keyword>
<keyword evidence="2" id="KW-1277">Toxin-antitoxin system</keyword>
<keyword evidence="5" id="KW-0378">Hydrolase</keyword>
<dbReference type="PANTHER" id="PTHR34139">
    <property type="entry name" value="UPF0331 PROTEIN MJ0127"/>
    <property type="match status" value="1"/>
</dbReference>
<dbReference type="InterPro" id="IPR008201">
    <property type="entry name" value="HepT-like"/>
</dbReference>